<dbReference type="Pfam" id="PF23774">
    <property type="entry name" value="TPR_GEMI5"/>
    <property type="match status" value="1"/>
</dbReference>
<evidence type="ECO:0000256" key="1">
    <source>
        <dbReference type="ARBA" id="ARBA00022574"/>
    </source>
</evidence>
<dbReference type="InterPro" id="IPR052640">
    <property type="entry name" value="Gemin-5"/>
</dbReference>
<organism evidence="6 7">
    <name type="scientific">Plutella xylostella</name>
    <name type="common">Diamondback moth</name>
    <name type="synonym">Plutella maculipennis</name>
    <dbReference type="NCBI Taxonomy" id="51655"/>
    <lineage>
        <taxon>Eukaryota</taxon>
        <taxon>Metazoa</taxon>
        <taxon>Ecdysozoa</taxon>
        <taxon>Arthropoda</taxon>
        <taxon>Hexapoda</taxon>
        <taxon>Insecta</taxon>
        <taxon>Pterygota</taxon>
        <taxon>Neoptera</taxon>
        <taxon>Endopterygota</taxon>
        <taxon>Lepidoptera</taxon>
        <taxon>Glossata</taxon>
        <taxon>Ditrysia</taxon>
        <taxon>Yponomeutoidea</taxon>
        <taxon>Plutellidae</taxon>
        <taxon>Plutella</taxon>
    </lineage>
</organism>
<evidence type="ECO:0000256" key="4">
    <source>
        <dbReference type="SAM" id="MobiDB-lite"/>
    </source>
</evidence>
<keyword evidence="1 3" id="KW-0853">WD repeat</keyword>
<dbReference type="PANTHER" id="PTHR46362:SF1">
    <property type="entry name" value="GEM-ASSOCIATED PROTEIN 5"/>
    <property type="match status" value="1"/>
</dbReference>
<evidence type="ECO:0000313" key="6">
    <source>
        <dbReference type="EMBL" id="CAG9090442.1"/>
    </source>
</evidence>
<keyword evidence="2" id="KW-0677">Repeat</keyword>
<dbReference type="AlphaFoldDB" id="A0A8S4D1L8"/>
<reference evidence="6" key="1">
    <citation type="submission" date="2020-11" db="EMBL/GenBank/DDBJ databases">
        <authorList>
            <person name="Whiteford S."/>
        </authorList>
    </citation>
    <scope>NUCLEOTIDE SEQUENCE</scope>
</reference>
<dbReference type="SUPFAM" id="SSF50978">
    <property type="entry name" value="WD40 repeat-like"/>
    <property type="match status" value="1"/>
</dbReference>
<dbReference type="PROSITE" id="PS50294">
    <property type="entry name" value="WD_REPEATS_REGION"/>
    <property type="match status" value="1"/>
</dbReference>
<dbReference type="Pfam" id="PF00400">
    <property type="entry name" value="WD40"/>
    <property type="match status" value="1"/>
</dbReference>
<feature type="repeat" description="WD" evidence="3">
    <location>
        <begin position="171"/>
        <end position="205"/>
    </location>
</feature>
<feature type="region of interest" description="Disordered" evidence="4">
    <location>
        <begin position="332"/>
        <end position="351"/>
    </location>
</feature>
<dbReference type="EMBL" id="CAJHNJ030000002">
    <property type="protein sequence ID" value="CAG9090442.1"/>
    <property type="molecule type" value="Genomic_DNA"/>
</dbReference>
<gene>
    <name evidence="6" type="ORF">PLXY2_LOCUS662</name>
</gene>
<dbReference type="InterPro" id="IPR019775">
    <property type="entry name" value="WD40_repeat_CS"/>
</dbReference>
<evidence type="ECO:0000256" key="3">
    <source>
        <dbReference type="PROSITE-ProRule" id="PRU00221"/>
    </source>
</evidence>
<sequence>MWPSPPLSRSIEGAKWKVCEVYWSERALLVGSEDGGVAAVTSRAPHVAIAAAFPFNAVFMANRHIVTLKKLSSAEERIIVEGAKWKVCEVYWSERALLVGSEDVAVAAAFPFNKLIHCIDWHPQQVSESNEESPLKNLIAVSSLDKQNAIAILELSEKEDGNIGLSSWKKLTGHKGAVLRVAWNPHRDGILLSSSQDCTVRVWDVVQGVCTSIFGGHSASALSAAWLAAPALAAAALSGGGDCCLRVFRTSDHPADMYDGVCTSIFGGHSASALSAAWLAAPALAAAALSGGGDCCLRVFRTSDHPADMYDESKHEGAIALAKIKTKKNKKATDAPKAATLEDENPPEDTAKVTVKETIQKDDEASHDEEEVAIVANAGKDKKSKPSSKFLVSYQNKYSTHSLQACRKLLSRIKNKDEKVNDTDDCEIKFVKMFGSTNEVNELLDEEAERHISFKNHESWIMLSIFRGNMDKVFEYASEKDMICPFLLSIAPCVSFKYWKDTTQLYLAQLERLIAKGDDSKLNAQKSYGGAVYRKVAVLLAVHDARAAVSELRQRGLFTEAYLLARTRCHRYCTCKVAVLLAVHDARAAVAELRSRGLFTEAYLLARTRYVQCSKIDNAHRTL</sequence>
<accession>A0A8S4D1L8</accession>
<dbReference type="PROSITE" id="PS50082">
    <property type="entry name" value="WD_REPEATS_2"/>
    <property type="match status" value="1"/>
</dbReference>
<evidence type="ECO:0000259" key="5">
    <source>
        <dbReference type="Pfam" id="PF23774"/>
    </source>
</evidence>
<dbReference type="InterPro" id="IPR001680">
    <property type="entry name" value="WD40_rpt"/>
</dbReference>
<dbReference type="PROSITE" id="PS00678">
    <property type="entry name" value="WD_REPEATS_1"/>
    <property type="match status" value="1"/>
</dbReference>
<dbReference type="GO" id="GO:0003730">
    <property type="term" value="F:mRNA 3'-UTR binding"/>
    <property type="evidence" value="ECO:0007669"/>
    <property type="project" value="TreeGrafter"/>
</dbReference>
<dbReference type="SMART" id="SM00320">
    <property type="entry name" value="WD40"/>
    <property type="match status" value="4"/>
</dbReference>
<keyword evidence="7" id="KW-1185">Reference proteome</keyword>
<dbReference type="InterPro" id="IPR056421">
    <property type="entry name" value="TPR_GEMI5"/>
</dbReference>
<dbReference type="GO" id="GO:0032797">
    <property type="term" value="C:SMN complex"/>
    <property type="evidence" value="ECO:0007669"/>
    <property type="project" value="TreeGrafter"/>
</dbReference>
<evidence type="ECO:0000256" key="2">
    <source>
        <dbReference type="ARBA" id="ARBA00022737"/>
    </source>
</evidence>
<dbReference type="Proteomes" id="UP000653454">
    <property type="component" value="Unassembled WGS sequence"/>
</dbReference>
<name>A0A8S4D1L8_PLUXY</name>
<feature type="domain" description="Gem-associated protein 5 TPR" evidence="5">
    <location>
        <begin position="432"/>
        <end position="570"/>
    </location>
</feature>
<proteinExistence type="predicted"/>
<dbReference type="GO" id="GO:0005634">
    <property type="term" value="C:nucleus"/>
    <property type="evidence" value="ECO:0007669"/>
    <property type="project" value="TreeGrafter"/>
</dbReference>
<dbReference type="Gene3D" id="2.130.10.10">
    <property type="entry name" value="YVTN repeat-like/Quinoprotein amine dehydrogenase"/>
    <property type="match status" value="1"/>
</dbReference>
<dbReference type="PANTHER" id="PTHR46362">
    <property type="entry name" value="GEM-ASSOCIATED PROTEIN 5"/>
    <property type="match status" value="1"/>
</dbReference>
<evidence type="ECO:0000313" key="7">
    <source>
        <dbReference type="Proteomes" id="UP000653454"/>
    </source>
</evidence>
<dbReference type="InterPro" id="IPR036322">
    <property type="entry name" value="WD40_repeat_dom_sf"/>
</dbReference>
<protein>
    <submittedName>
        <fullName evidence="6">(diamondback moth) hypothetical protein</fullName>
    </submittedName>
</protein>
<dbReference type="InterPro" id="IPR015943">
    <property type="entry name" value="WD40/YVTN_repeat-like_dom_sf"/>
</dbReference>
<dbReference type="GO" id="GO:0000387">
    <property type="term" value="P:spliceosomal snRNP assembly"/>
    <property type="evidence" value="ECO:0007669"/>
    <property type="project" value="TreeGrafter"/>
</dbReference>
<comment type="caution">
    <text evidence="6">The sequence shown here is derived from an EMBL/GenBank/DDBJ whole genome shotgun (WGS) entry which is preliminary data.</text>
</comment>